<dbReference type="GO" id="GO:0016485">
    <property type="term" value="P:protein processing"/>
    <property type="evidence" value="ECO:0007669"/>
    <property type="project" value="InterPro"/>
</dbReference>
<dbReference type="PANTHER" id="PTHR21092">
    <property type="entry name" value="NICASTRIN"/>
    <property type="match status" value="1"/>
</dbReference>
<keyword evidence="8 10" id="KW-0472">Membrane</keyword>
<dbReference type="GO" id="GO:0007219">
    <property type="term" value="P:Notch signaling pathway"/>
    <property type="evidence" value="ECO:0007669"/>
    <property type="project" value="UniProtKB-KW"/>
</dbReference>
<reference evidence="13" key="1">
    <citation type="journal article" date="2008" name="Nature">
        <title>The amphioxus genome and the evolution of the chordate karyotype.</title>
        <authorList>
            <consortium name="US DOE Joint Genome Institute (JGI-PGF)"/>
            <person name="Putnam N.H."/>
            <person name="Butts T."/>
            <person name="Ferrier D.E.K."/>
            <person name="Furlong R.F."/>
            <person name="Hellsten U."/>
            <person name="Kawashima T."/>
            <person name="Robinson-Rechavi M."/>
            <person name="Shoguchi E."/>
            <person name="Terry A."/>
            <person name="Yu J.-K."/>
            <person name="Benito-Gutierrez E.L."/>
            <person name="Dubchak I."/>
            <person name="Garcia-Fernandez J."/>
            <person name="Gibson-Brown J.J."/>
            <person name="Grigoriev I.V."/>
            <person name="Horton A.C."/>
            <person name="de Jong P.J."/>
            <person name="Jurka J."/>
            <person name="Kapitonov V.V."/>
            <person name="Kohara Y."/>
            <person name="Kuroki Y."/>
            <person name="Lindquist E."/>
            <person name="Lucas S."/>
            <person name="Osoegawa K."/>
            <person name="Pennacchio L.A."/>
            <person name="Salamov A.A."/>
            <person name="Satou Y."/>
            <person name="Sauka-Spengler T."/>
            <person name="Schmutz J."/>
            <person name="Shin-I T."/>
            <person name="Toyoda A."/>
            <person name="Bronner-Fraser M."/>
            <person name="Fujiyama A."/>
            <person name="Holland L.Z."/>
            <person name="Holland P.W.H."/>
            <person name="Satoh N."/>
            <person name="Rokhsar D.S."/>
        </authorList>
    </citation>
    <scope>NUCLEOTIDE SEQUENCE [LARGE SCALE GENOMIC DNA]</scope>
    <source>
        <strain evidence="13">S238N-H82</strain>
        <tissue evidence="13">Testes</tissue>
    </source>
</reference>
<evidence type="ECO:0000256" key="9">
    <source>
        <dbReference type="ARBA" id="ARBA00023180"/>
    </source>
</evidence>
<protein>
    <recommendedName>
        <fullName evidence="3">Nicastrin</fullName>
    </recommendedName>
</protein>
<sequence length="716" mass="79174">MAVPRSVLPLLFLCFPLCWAQFRSVHDMIYVNITAQAPCVRLMNATHQIGCTSAVSGNVGVLHYCAEQSDVDWLIQSAKNKPYMPLMVPRLFTYENVQGLRASGKISGILVAYGNRSDPQPPQAGFSPVHKCPNDGYGMYSDHPEYAHCKNTTWNPLGSGLSYLDYDFPMSLLVNQSDIDYLIDCHNRFNKYDNDSNQAYPLCAVQIKDRMDGAKDSITCIRRSNLNINLNPFVYCDALGDKNVWGTLRPLNKSTPLNDSKELIVASAKIDTWSLFHNVGGVGANDATGFIALLAAAEALGKLDQVEKNAMKDLMFVFFQGETFDYIGSSRMVYDMRRGEFPAKLNDKVPWQPSLVNTTNIQYFLEVSQVGLWEQSGGLWAHSDPVSQKTSAVRDNVNAIFSAIENATDSTNISIGKPPSFQALPPASLQRFLREDLGVPGIVLSDHMAAYSNNYFMSRLDLPAEIGMDIPANLKPDEAYDYTTKQGESLTKVATVIARTLYQLASNKSPSEAAKITASSSTINHLLYCFLQHANCPLFAEVLSSKSVAALKSLPGPLPRYVSVPQNAANQISQVVANLLTFYLGERLPNLNTPTECKTPRYDHINSYIFMNGRPVVNTTDNTTSYASFCMRAPVQFSTAVSPAFLSNEMLHSNEYSTWTESRWTVLNAKIFLVSSEAEQTITLSVGVVVILVSLVLVYFVNTKSDVLFTAPEAEY</sequence>
<keyword evidence="5 11" id="KW-0732">Signal</keyword>
<evidence type="ECO:0000256" key="2">
    <source>
        <dbReference type="ARBA" id="ARBA00007717"/>
    </source>
</evidence>
<evidence type="ECO:0000256" key="11">
    <source>
        <dbReference type="SAM" id="SignalP"/>
    </source>
</evidence>
<keyword evidence="7 10" id="KW-1133">Transmembrane helix</keyword>
<evidence type="ECO:0000256" key="5">
    <source>
        <dbReference type="ARBA" id="ARBA00022729"/>
    </source>
</evidence>
<dbReference type="PANTHER" id="PTHR21092:SF0">
    <property type="entry name" value="NICASTRIN"/>
    <property type="match status" value="1"/>
</dbReference>
<dbReference type="AlphaFoldDB" id="C3YCF0"/>
<dbReference type="InParanoid" id="C3YCF0"/>
<organism>
    <name type="scientific">Branchiostoma floridae</name>
    <name type="common">Florida lancelet</name>
    <name type="synonym">Amphioxus</name>
    <dbReference type="NCBI Taxonomy" id="7739"/>
    <lineage>
        <taxon>Eukaryota</taxon>
        <taxon>Metazoa</taxon>
        <taxon>Chordata</taxon>
        <taxon>Cephalochordata</taxon>
        <taxon>Leptocardii</taxon>
        <taxon>Amphioxiformes</taxon>
        <taxon>Branchiostomatidae</taxon>
        <taxon>Branchiostoma</taxon>
    </lineage>
</organism>
<keyword evidence="4 10" id="KW-0812">Transmembrane</keyword>
<accession>C3YCF0</accession>
<dbReference type="SUPFAM" id="SSF53187">
    <property type="entry name" value="Zn-dependent exopeptidases"/>
    <property type="match status" value="1"/>
</dbReference>
<feature type="transmembrane region" description="Helical" evidence="10">
    <location>
        <begin position="682"/>
        <end position="701"/>
    </location>
</feature>
<evidence type="ECO:0000256" key="1">
    <source>
        <dbReference type="ARBA" id="ARBA00004479"/>
    </source>
</evidence>
<proteinExistence type="inferred from homology"/>
<dbReference type="Pfam" id="PF18266">
    <property type="entry name" value="Ncstrn_small"/>
    <property type="match status" value="1"/>
</dbReference>
<comment type="subcellular location">
    <subcellularLocation>
        <location evidence="1">Membrane</location>
        <topology evidence="1">Single-pass type I membrane protein</topology>
    </subcellularLocation>
</comment>
<keyword evidence="9" id="KW-0325">Glycoprotein</keyword>
<dbReference type="Gene3D" id="3.40.630.10">
    <property type="entry name" value="Zn peptidases"/>
    <property type="match status" value="1"/>
</dbReference>
<evidence type="ECO:0000256" key="8">
    <source>
        <dbReference type="ARBA" id="ARBA00023136"/>
    </source>
</evidence>
<dbReference type="InterPro" id="IPR041084">
    <property type="entry name" value="Ncstrn_small"/>
</dbReference>
<evidence type="ECO:0000313" key="13">
    <source>
        <dbReference type="EMBL" id="EEN61987.1"/>
    </source>
</evidence>
<dbReference type="InterPro" id="IPR008710">
    <property type="entry name" value="Nicastrin"/>
</dbReference>
<feature type="signal peptide" evidence="11">
    <location>
        <begin position="1"/>
        <end position="20"/>
    </location>
</feature>
<dbReference type="EMBL" id="GG666501">
    <property type="protein sequence ID" value="EEN61987.1"/>
    <property type="molecule type" value="Genomic_DNA"/>
</dbReference>
<evidence type="ECO:0000256" key="3">
    <source>
        <dbReference type="ARBA" id="ARBA00015303"/>
    </source>
</evidence>
<name>C3YCF0_BRAFL</name>
<dbReference type="Pfam" id="PF05450">
    <property type="entry name" value="Nicastrin"/>
    <property type="match status" value="1"/>
</dbReference>
<dbReference type="STRING" id="7739.C3YCF0"/>
<gene>
    <name evidence="13" type="ORF">BRAFLDRAFT_115392</name>
</gene>
<feature type="domain" description="Nicastrin small lobe" evidence="12">
    <location>
        <begin position="38"/>
        <end position="212"/>
    </location>
</feature>
<evidence type="ECO:0000256" key="7">
    <source>
        <dbReference type="ARBA" id="ARBA00022989"/>
    </source>
</evidence>
<evidence type="ECO:0000256" key="4">
    <source>
        <dbReference type="ARBA" id="ARBA00022692"/>
    </source>
</evidence>
<feature type="chain" id="PRO_5002935060" description="Nicastrin" evidence="11">
    <location>
        <begin position="21"/>
        <end position="716"/>
    </location>
</feature>
<evidence type="ECO:0000259" key="12">
    <source>
        <dbReference type="Pfam" id="PF18266"/>
    </source>
</evidence>
<evidence type="ECO:0000256" key="6">
    <source>
        <dbReference type="ARBA" id="ARBA00022976"/>
    </source>
</evidence>
<comment type="similarity">
    <text evidence="2">Belongs to the nicastrin family.</text>
</comment>
<evidence type="ECO:0000256" key="10">
    <source>
        <dbReference type="SAM" id="Phobius"/>
    </source>
</evidence>
<dbReference type="GO" id="GO:0005886">
    <property type="term" value="C:plasma membrane"/>
    <property type="evidence" value="ECO:0007669"/>
    <property type="project" value="UniProtKB-ARBA"/>
</dbReference>
<dbReference type="eggNOG" id="KOG2657">
    <property type="taxonomic scope" value="Eukaryota"/>
</dbReference>
<keyword evidence="6" id="KW-0914">Notch signaling pathway</keyword>